<evidence type="ECO:0000313" key="1">
    <source>
        <dbReference type="EMBL" id="MFD1316650.1"/>
    </source>
</evidence>
<dbReference type="InterPro" id="IPR014985">
    <property type="entry name" value="WbqC"/>
</dbReference>
<sequence>MFPVLQPTYFSPIIQFVAIAKYKEFWFELEDNFQKQTYRNRCYVFGANGNLLLNLPIVHEHSGQRQKTKEVKLDPQNNWQLLHKKSLEAAYRSSPYFEFYEEEINLVFEKKYTYLIDLLLDTNEVISEALELNSIIHKTKHFEIEYAKDLRIMSNAKLKQDFKFESYHQVFSDKHGFLANLSILDLLFNEGPNSLDYLLKHSHLLS</sequence>
<protein>
    <submittedName>
        <fullName evidence="1">WbqC family protein</fullName>
    </submittedName>
</protein>
<dbReference type="RefSeq" id="WP_377179833.1">
    <property type="nucleotide sequence ID" value="NZ_JBHTMY010000003.1"/>
</dbReference>
<reference evidence="2" key="1">
    <citation type="journal article" date="2019" name="Int. J. Syst. Evol. Microbiol.">
        <title>The Global Catalogue of Microorganisms (GCM) 10K type strain sequencing project: providing services to taxonomists for standard genome sequencing and annotation.</title>
        <authorList>
            <consortium name="The Broad Institute Genomics Platform"/>
            <consortium name="The Broad Institute Genome Sequencing Center for Infectious Disease"/>
            <person name="Wu L."/>
            <person name="Ma J."/>
        </authorList>
    </citation>
    <scope>NUCLEOTIDE SEQUENCE [LARGE SCALE GENOMIC DNA]</scope>
    <source>
        <strain evidence="2">CCUG 61485</strain>
    </source>
</reference>
<dbReference type="Proteomes" id="UP001597201">
    <property type="component" value="Unassembled WGS sequence"/>
</dbReference>
<evidence type="ECO:0000313" key="2">
    <source>
        <dbReference type="Proteomes" id="UP001597201"/>
    </source>
</evidence>
<organism evidence="1 2">
    <name type="scientific">Namhaeicola litoreus</name>
    <dbReference type="NCBI Taxonomy" id="1052145"/>
    <lineage>
        <taxon>Bacteria</taxon>
        <taxon>Pseudomonadati</taxon>
        <taxon>Bacteroidota</taxon>
        <taxon>Flavobacteriia</taxon>
        <taxon>Flavobacteriales</taxon>
        <taxon>Flavobacteriaceae</taxon>
        <taxon>Namhaeicola</taxon>
    </lineage>
</organism>
<accession>A0ABW3Y5B8</accession>
<dbReference type="Pfam" id="PF08889">
    <property type="entry name" value="WbqC"/>
    <property type="match status" value="1"/>
</dbReference>
<dbReference type="EMBL" id="JBHTMY010000003">
    <property type="protein sequence ID" value="MFD1316650.1"/>
    <property type="molecule type" value="Genomic_DNA"/>
</dbReference>
<comment type="caution">
    <text evidence="1">The sequence shown here is derived from an EMBL/GenBank/DDBJ whole genome shotgun (WGS) entry which is preliminary data.</text>
</comment>
<name>A0ABW3Y5B8_9FLAO</name>
<gene>
    <name evidence="1" type="ORF">ACFQ39_13575</name>
</gene>
<keyword evidence="2" id="KW-1185">Reference proteome</keyword>
<proteinExistence type="predicted"/>